<feature type="domain" description="SnoaL-like" evidence="1">
    <location>
        <begin position="10"/>
        <end position="117"/>
    </location>
</feature>
<dbReference type="SUPFAM" id="SSF54427">
    <property type="entry name" value="NTF2-like"/>
    <property type="match status" value="1"/>
</dbReference>
<organism evidence="2 3">
    <name type="scientific">Pseudomonas taetrolens</name>
    <dbReference type="NCBI Taxonomy" id="47884"/>
    <lineage>
        <taxon>Bacteria</taxon>
        <taxon>Pseudomonadati</taxon>
        <taxon>Pseudomonadota</taxon>
        <taxon>Gammaproteobacteria</taxon>
        <taxon>Pseudomonadales</taxon>
        <taxon>Pseudomonadaceae</taxon>
        <taxon>Pseudomonas</taxon>
    </lineage>
</organism>
<dbReference type="Proteomes" id="UP000183155">
    <property type="component" value="Unassembled WGS sequence"/>
</dbReference>
<accession>A0A1H4S8D6</accession>
<dbReference type="EMBL" id="FNRS01000001">
    <property type="protein sequence ID" value="SEC40254.1"/>
    <property type="molecule type" value="Genomic_DNA"/>
</dbReference>
<dbReference type="Pfam" id="PF13474">
    <property type="entry name" value="SnoaL_3"/>
    <property type="match status" value="1"/>
</dbReference>
<dbReference type="InterPro" id="IPR037401">
    <property type="entry name" value="SnoaL-like"/>
</dbReference>
<reference evidence="2 3" key="1">
    <citation type="submission" date="2016-10" db="EMBL/GenBank/DDBJ databases">
        <authorList>
            <person name="Varghese N."/>
            <person name="Submissions S."/>
        </authorList>
    </citation>
    <scope>NUCLEOTIDE SEQUENCE [LARGE SCALE GENOMIC DNA]</scope>
    <source>
        <strain evidence="2 3">BS3652</strain>
    </source>
</reference>
<gene>
    <name evidence="2" type="ORF">SAMN04490203_2346</name>
</gene>
<dbReference type="NCBIfam" id="TIGR02246">
    <property type="entry name" value="SgcJ/EcaC family oxidoreductase"/>
    <property type="match status" value="1"/>
</dbReference>
<dbReference type="Gene3D" id="3.10.450.50">
    <property type="match status" value="1"/>
</dbReference>
<sequence>MDALTRTLKETIEAADRAITAEDFDELMKFYADDASLVVKPGLTVSGKESIRRAFVAIADHFNNSIVVTQGEIQVIQGGDVALVIMETLLQATDKAGVKIEISRRATYVFRQISEKWLCVVDNSYGTTLLDSVVGSQDIKRVVPTSCK</sequence>
<dbReference type="InterPro" id="IPR032710">
    <property type="entry name" value="NTF2-like_dom_sf"/>
</dbReference>
<evidence type="ECO:0000259" key="1">
    <source>
        <dbReference type="Pfam" id="PF13474"/>
    </source>
</evidence>
<name>A0A1H4S8D6_PSETA</name>
<comment type="caution">
    <text evidence="2">The sequence shown here is derived from an EMBL/GenBank/DDBJ whole genome shotgun (WGS) entry which is preliminary data.</text>
</comment>
<protein>
    <recommendedName>
        <fullName evidence="1">SnoaL-like domain-containing protein</fullName>
    </recommendedName>
</protein>
<dbReference type="RefSeq" id="WP_048379895.1">
    <property type="nucleotide sequence ID" value="NZ_FNRS01000001.1"/>
</dbReference>
<evidence type="ECO:0000313" key="2">
    <source>
        <dbReference type="EMBL" id="SEC40254.1"/>
    </source>
</evidence>
<keyword evidence="3" id="KW-1185">Reference proteome</keyword>
<dbReference type="InterPro" id="IPR011944">
    <property type="entry name" value="Steroid_delta5-4_isomerase"/>
</dbReference>
<evidence type="ECO:0000313" key="3">
    <source>
        <dbReference type="Proteomes" id="UP000183155"/>
    </source>
</evidence>
<proteinExistence type="predicted"/>